<dbReference type="NCBIfam" id="NF008733">
    <property type="entry name" value="PRK11756.1"/>
    <property type="match status" value="1"/>
</dbReference>
<evidence type="ECO:0000256" key="3">
    <source>
        <dbReference type="ARBA" id="ARBA00022723"/>
    </source>
</evidence>
<dbReference type="EC" id="3.1.11.2" evidence="7"/>
<sequence>MRFVSFNINGIRAHIHQLNSIINKLKPDVIGLQETKVHDDSFPIKEISQYGYYVYFYGQKKYHGVALFLKKKPISVLYGFNDDNQLSQKRIITANIATPIGNLTIINAYFPQGENRNHEEKFGYKKYFYEKLQTHIELSYNNNALLLIMGDMNISPTDYDIGINDKNKQNWIQTGRCSFLPEERKWINNLINWGLIDIYRKLHPQNKKRYSWFSYQSNSFKNNIGLRIDLILVTHPLANLCESIGICYNIRNMHKPSDHAPIYADFYLS</sequence>
<evidence type="ECO:0000259" key="6">
    <source>
        <dbReference type="Pfam" id="PF03372"/>
    </source>
</evidence>
<dbReference type="InterPro" id="IPR005135">
    <property type="entry name" value="Endo/exonuclease/phosphatase"/>
</dbReference>
<dbReference type="Gene3D" id="3.60.10.10">
    <property type="entry name" value="Endonuclease/exonuclease/phosphatase"/>
    <property type="match status" value="1"/>
</dbReference>
<name>A0ABY4SYL6_9ENTR</name>
<dbReference type="RefSeq" id="WP_250223065.1">
    <property type="nucleotide sequence ID" value="NZ_CP097762.1"/>
</dbReference>
<dbReference type="PANTHER" id="PTHR43250">
    <property type="entry name" value="EXODEOXYRIBONUCLEASE III"/>
    <property type="match status" value="1"/>
</dbReference>
<dbReference type="NCBIfam" id="TIGR00633">
    <property type="entry name" value="xth"/>
    <property type="match status" value="1"/>
</dbReference>
<keyword evidence="8" id="KW-1185">Reference proteome</keyword>
<proteinExistence type="inferred from homology"/>
<evidence type="ECO:0000256" key="1">
    <source>
        <dbReference type="ARBA" id="ARBA00001946"/>
    </source>
</evidence>
<protein>
    <submittedName>
        <fullName evidence="7">Exodeoxyribonuclease III</fullName>
        <ecNumber evidence="7">3.1.11.2</ecNumber>
    </submittedName>
</protein>
<comment type="similarity">
    <text evidence="2">Belongs to the DNA repair enzymes AP/ExoA family.</text>
</comment>
<dbReference type="EMBL" id="CP097762">
    <property type="protein sequence ID" value="URJ24934.1"/>
    <property type="molecule type" value="Genomic_DNA"/>
</dbReference>
<dbReference type="Proteomes" id="UP001056834">
    <property type="component" value="Chromosome"/>
</dbReference>
<keyword evidence="5" id="KW-0460">Magnesium</keyword>
<keyword evidence="3" id="KW-0479">Metal-binding</keyword>
<reference evidence="7" key="1">
    <citation type="submission" date="2022-05" db="EMBL/GenBank/DDBJ databases">
        <title>Impact of host demography and evolutionary history on endosymbiont molecular evolution: a test in carpenter ants (Genus Camponotus) and their Blochmannia endosymbionts.</title>
        <authorList>
            <person name="Manthey J.D."/>
            <person name="Giron J.C."/>
            <person name="Hruska J.P."/>
        </authorList>
    </citation>
    <scope>NUCLEOTIDE SEQUENCE</scope>
    <source>
        <strain evidence="7">C-006</strain>
    </source>
</reference>
<dbReference type="GO" id="GO:0008311">
    <property type="term" value="F:double-stranded DNA 3'-5' DNA exonuclease activity"/>
    <property type="evidence" value="ECO:0007669"/>
    <property type="project" value="UniProtKB-EC"/>
</dbReference>
<dbReference type="InterPro" id="IPR037493">
    <property type="entry name" value="ExoIII-like"/>
</dbReference>
<dbReference type="InterPro" id="IPR036691">
    <property type="entry name" value="Endo/exonu/phosph_ase_sf"/>
</dbReference>
<dbReference type="PROSITE" id="PS51435">
    <property type="entry name" value="AP_NUCLEASE_F1_4"/>
    <property type="match status" value="1"/>
</dbReference>
<gene>
    <name evidence="7" type="primary">xthA</name>
    <name evidence="7" type="ORF">M9405_02100</name>
</gene>
<dbReference type="InterPro" id="IPR020847">
    <property type="entry name" value="AP_endonuclease_F1_BS"/>
</dbReference>
<dbReference type="NCBIfam" id="TIGR00195">
    <property type="entry name" value="exoDNase_III"/>
    <property type="match status" value="1"/>
</dbReference>
<dbReference type="CDD" id="cd09086">
    <property type="entry name" value="ExoIII-like_AP-endo"/>
    <property type="match status" value="1"/>
</dbReference>
<comment type="cofactor">
    <cofactor evidence="1">
        <name>Mg(2+)</name>
        <dbReference type="ChEBI" id="CHEBI:18420"/>
    </cofactor>
</comment>
<dbReference type="Pfam" id="PF03372">
    <property type="entry name" value="Exo_endo_phos"/>
    <property type="match status" value="1"/>
</dbReference>
<evidence type="ECO:0000313" key="8">
    <source>
        <dbReference type="Proteomes" id="UP001056834"/>
    </source>
</evidence>
<evidence type="ECO:0000256" key="5">
    <source>
        <dbReference type="ARBA" id="ARBA00022842"/>
    </source>
</evidence>
<keyword evidence="4 7" id="KW-0378">Hydrolase</keyword>
<dbReference type="PANTHER" id="PTHR43250:SF2">
    <property type="entry name" value="EXODEOXYRIBONUCLEASE III"/>
    <property type="match status" value="1"/>
</dbReference>
<organism evidence="7 8">
    <name type="scientific">Candidatus Blochmannia ocreatus</name>
    <name type="common">nom. nud.</name>
    <dbReference type="NCBI Taxonomy" id="251538"/>
    <lineage>
        <taxon>Bacteria</taxon>
        <taxon>Pseudomonadati</taxon>
        <taxon>Pseudomonadota</taxon>
        <taxon>Gammaproteobacteria</taxon>
        <taxon>Enterobacterales</taxon>
        <taxon>Enterobacteriaceae</taxon>
        <taxon>ant endosymbionts</taxon>
        <taxon>Candidatus Blochmanniella</taxon>
    </lineage>
</organism>
<evidence type="ECO:0000256" key="2">
    <source>
        <dbReference type="ARBA" id="ARBA00007092"/>
    </source>
</evidence>
<feature type="domain" description="Endonuclease/exonuclease/phosphatase" evidence="6">
    <location>
        <begin position="4"/>
        <end position="259"/>
    </location>
</feature>
<accession>A0ABY4SYL6</accession>
<evidence type="ECO:0000256" key="4">
    <source>
        <dbReference type="ARBA" id="ARBA00022801"/>
    </source>
</evidence>
<evidence type="ECO:0000313" key="7">
    <source>
        <dbReference type="EMBL" id="URJ24934.1"/>
    </source>
</evidence>
<dbReference type="InterPro" id="IPR004808">
    <property type="entry name" value="AP_endonuc_1"/>
</dbReference>
<dbReference type="SUPFAM" id="SSF56219">
    <property type="entry name" value="DNase I-like"/>
    <property type="match status" value="1"/>
</dbReference>
<dbReference type="PROSITE" id="PS00726">
    <property type="entry name" value="AP_NUCLEASE_F1_1"/>
    <property type="match status" value="1"/>
</dbReference>